<protein>
    <submittedName>
        <fullName evidence="1">Uncharacterized protein</fullName>
    </submittedName>
</protein>
<proteinExistence type="predicted"/>
<evidence type="ECO:0000313" key="1">
    <source>
        <dbReference type="EMBL" id="GAJ25054.1"/>
    </source>
</evidence>
<comment type="caution">
    <text evidence="1">The sequence shown here is derived from an EMBL/GenBank/DDBJ whole genome shotgun (WGS) entry which is preliminary data.</text>
</comment>
<sequence length="184" mass="19110">AKLVELLGAPPGDGHGEYKETGGFRDRVILEHRDKNGNLLARRDSGWQEHKCLTDTGFAEVAGLLVPDIGGTGWDFIGIGTGAVAADRTDTDLGAEEARKAGTGTRVLTDVANDTAQLVATFAAADGLAGVDEITESGVLNGASPGVHPAVVMLCRQVFAILSIDWDSGDSLAVTWKVQAKQGA</sequence>
<feature type="non-terminal residue" evidence="1">
    <location>
        <position position="1"/>
    </location>
</feature>
<organism evidence="1">
    <name type="scientific">marine sediment metagenome</name>
    <dbReference type="NCBI Taxonomy" id="412755"/>
    <lineage>
        <taxon>unclassified sequences</taxon>
        <taxon>metagenomes</taxon>
        <taxon>ecological metagenomes</taxon>
    </lineage>
</organism>
<dbReference type="EMBL" id="BARW01036276">
    <property type="protein sequence ID" value="GAJ25054.1"/>
    <property type="molecule type" value="Genomic_DNA"/>
</dbReference>
<name>X1V5R1_9ZZZZ</name>
<dbReference type="AlphaFoldDB" id="X1V5R1"/>
<accession>X1V5R1</accession>
<gene>
    <name evidence="1" type="ORF">S12H4_56352</name>
</gene>
<reference evidence="1" key="1">
    <citation type="journal article" date="2014" name="Front. Microbiol.">
        <title>High frequency of phylogenetically diverse reductive dehalogenase-homologous genes in deep subseafloor sedimentary metagenomes.</title>
        <authorList>
            <person name="Kawai M."/>
            <person name="Futagami T."/>
            <person name="Toyoda A."/>
            <person name="Takaki Y."/>
            <person name="Nishi S."/>
            <person name="Hori S."/>
            <person name="Arai W."/>
            <person name="Tsubouchi T."/>
            <person name="Morono Y."/>
            <person name="Uchiyama I."/>
            <person name="Ito T."/>
            <person name="Fujiyama A."/>
            <person name="Inagaki F."/>
            <person name="Takami H."/>
        </authorList>
    </citation>
    <scope>NUCLEOTIDE SEQUENCE</scope>
    <source>
        <strain evidence="1">Expedition CK06-06</strain>
    </source>
</reference>